<keyword evidence="1" id="KW-0472">Membrane</keyword>
<protein>
    <submittedName>
        <fullName evidence="2">Protein EXORDIUM-like 1</fullName>
    </submittedName>
</protein>
<proteinExistence type="predicted"/>
<reference evidence="2" key="1">
    <citation type="journal article" date="2023" name="GigaByte">
        <title>Genome assembly of the bearded iris, Iris pallida Lam.</title>
        <authorList>
            <person name="Bruccoleri R.E."/>
            <person name="Oakeley E.J."/>
            <person name="Faust A.M.E."/>
            <person name="Altorfer M."/>
            <person name="Dessus-Babus S."/>
            <person name="Burckhardt D."/>
            <person name="Oertli M."/>
            <person name="Naumann U."/>
            <person name="Petersen F."/>
            <person name="Wong J."/>
        </authorList>
    </citation>
    <scope>NUCLEOTIDE SEQUENCE</scope>
    <source>
        <strain evidence="2">GSM-AAB239-AS_SAM_17_03QT</strain>
    </source>
</reference>
<sequence length="94" mass="10667">MPGQSTTCACRSHRMTICSCCTTHRRIHEYTVEVRFGPRIEQIEGGRIKREVLPLSESSPVEVITLFYFLFVASLMLKFGVITMIGIAKIVAFR</sequence>
<evidence type="ECO:0000256" key="1">
    <source>
        <dbReference type="SAM" id="Phobius"/>
    </source>
</evidence>
<reference evidence="2" key="2">
    <citation type="submission" date="2023-04" db="EMBL/GenBank/DDBJ databases">
        <authorList>
            <person name="Bruccoleri R.E."/>
            <person name="Oakeley E.J."/>
            <person name="Faust A.-M."/>
            <person name="Dessus-Babus S."/>
            <person name="Altorfer M."/>
            <person name="Burckhardt D."/>
            <person name="Oertli M."/>
            <person name="Naumann U."/>
            <person name="Petersen F."/>
            <person name="Wong J."/>
        </authorList>
    </citation>
    <scope>NUCLEOTIDE SEQUENCE</scope>
    <source>
        <strain evidence="2">GSM-AAB239-AS_SAM_17_03QT</strain>
        <tissue evidence="2">Leaf</tissue>
    </source>
</reference>
<feature type="transmembrane region" description="Helical" evidence="1">
    <location>
        <begin position="66"/>
        <end position="92"/>
    </location>
</feature>
<evidence type="ECO:0000313" key="3">
    <source>
        <dbReference type="Proteomes" id="UP001140949"/>
    </source>
</evidence>
<keyword evidence="1" id="KW-1133">Transmembrane helix</keyword>
<keyword evidence="3" id="KW-1185">Reference proteome</keyword>
<name>A0AAX6F7I6_IRIPA</name>
<dbReference type="Proteomes" id="UP001140949">
    <property type="component" value="Unassembled WGS sequence"/>
</dbReference>
<gene>
    <name evidence="2" type="ORF">M6B38_149620</name>
</gene>
<organism evidence="2 3">
    <name type="scientific">Iris pallida</name>
    <name type="common">Sweet iris</name>
    <dbReference type="NCBI Taxonomy" id="29817"/>
    <lineage>
        <taxon>Eukaryota</taxon>
        <taxon>Viridiplantae</taxon>
        <taxon>Streptophyta</taxon>
        <taxon>Embryophyta</taxon>
        <taxon>Tracheophyta</taxon>
        <taxon>Spermatophyta</taxon>
        <taxon>Magnoliopsida</taxon>
        <taxon>Liliopsida</taxon>
        <taxon>Asparagales</taxon>
        <taxon>Iridaceae</taxon>
        <taxon>Iridoideae</taxon>
        <taxon>Irideae</taxon>
        <taxon>Iris</taxon>
    </lineage>
</organism>
<dbReference type="EMBL" id="JANAVB010031215">
    <property type="protein sequence ID" value="KAJ6812364.1"/>
    <property type="molecule type" value="Genomic_DNA"/>
</dbReference>
<dbReference type="AlphaFoldDB" id="A0AAX6F7I6"/>
<keyword evidence="1" id="KW-0812">Transmembrane</keyword>
<comment type="caution">
    <text evidence="2">The sequence shown here is derived from an EMBL/GenBank/DDBJ whole genome shotgun (WGS) entry which is preliminary data.</text>
</comment>
<evidence type="ECO:0000313" key="2">
    <source>
        <dbReference type="EMBL" id="KAJ6812364.1"/>
    </source>
</evidence>
<accession>A0AAX6F7I6</accession>